<dbReference type="Proteomes" id="UP001428817">
    <property type="component" value="Unassembled WGS sequence"/>
</dbReference>
<reference evidence="3" key="1">
    <citation type="journal article" date="2019" name="Int. J. Syst. Evol. Microbiol.">
        <title>The Global Catalogue of Microorganisms (GCM) 10K type strain sequencing project: providing services to taxonomists for standard genome sequencing and annotation.</title>
        <authorList>
            <consortium name="The Broad Institute Genomics Platform"/>
            <consortium name="The Broad Institute Genome Sequencing Center for Infectious Disease"/>
            <person name="Wu L."/>
            <person name="Ma J."/>
        </authorList>
    </citation>
    <scope>NUCLEOTIDE SEQUENCE [LARGE SCALE GENOMIC DNA]</scope>
    <source>
        <strain evidence="3">JCM 18303</strain>
    </source>
</reference>
<dbReference type="InterPro" id="IPR032710">
    <property type="entry name" value="NTF2-like_dom_sf"/>
</dbReference>
<organism evidence="2 3">
    <name type="scientific">Pseudonocardia eucalypti</name>
    <dbReference type="NCBI Taxonomy" id="648755"/>
    <lineage>
        <taxon>Bacteria</taxon>
        <taxon>Bacillati</taxon>
        <taxon>Actinomycetota</taxon>
        <taxon>Actinomycetes</taxon>
        <taxon>Pseudonocardiales</taxon>
        <taxon>Pseudonocardiaceae</taxon>
        <taxon>Pseudonocardia</taxon>
    </lineage>
</organism>
<proteinExistence type="predicted"/>
<dbReference type="Pfam" id="PF13577">
    <property type="entry name" value="SnoaL_4"/>
    <property type="match status" value="1"/>
</dbReference>
<evidence type="ECO:0000313" key="3">
    <source>
        <dbReference type="Proteomes" id="UP001428817"/>
    </source>
</evidence>
<name>A0ABP9PLV2_9PSEU</name>
<dbReference type="InterPro" id="IPR037401">
    <property type="entry name" value="SnoaL-like"/>
</dbReference>
<feature type="domain" description="SnoaL-like" evidence="1">
    <location>
        <begin position="23"/>
        <end position="149"/>
    </location>
</feature>
<protein>
    <recommendedName>
        <fullName evidence="1">SnoaL-like domain-containing protein</fullName>
    </recommendedName>
</protein>
<dbReference type="RefSeq" id="WP_185058839.1">
    <property type="nucleotide sequence ID" value="NZ_BAABJP010000001.1"/>
</dbReference>
<dbReference type="Gene3D" id="3.10.450.50">
    <property type="match status" value="1"/>
</dbReference>
<dbReference type="SUPFAM" id="SSF54427">
    <property type="entry name" value="NTF2-like"/>
    <property type="match status" value="1"/>
</dbReference>
<accession>A0ABP9PLV2</accession>
<keyword evidence="3" id="KW-1185">Reference proteome</keyword>
<evidence type="ECO:0000259" key="1">
    <source>
        <dbReference type="Pfam" id="PF13577"/>
    </source>
</evidence>
<gene>
    <name evidence="2" type="ORF">GCM10023321_06030</name>
</gene>
<evidence type="ECO:0000313" key="2">
    <source>
        <dbReference type="EMBL" id="GAA5146480.1"/>
    </source>
</evidence>
<comment type="caution">
    <text evidence="2">The sequence shown here is derived from an EMBL/GenBank/DDBJ whole genome shotgun (WGS) entry which is preliminary data.</text>
</comment>
<dbReference type="EMBL" id="BAABJP010000001">
    <property type="protein sequence ID" value="GAA5146480.1"/>
    <property type="molecule type" value="Genomic_DNA"/>
</dbReference>
<dbReference type="CDD" id="cd00531">
    <property type="entry name" value="NTF2_like"/>
    <property type="match status" value="1"/>
</dbReference>
<sequence>MTELTEEATTGEMAGMSQQIAVLLAEREIRAALARYCRGIDRLDEDLVRSAYHNPSYDNHGVYQGDGYAFASWVVPMLRQAYETTMHFLGNSHIEFSDNDGSLAGVETYFIAYHLQVDEAGKRWNHVFAGRYVDRFECWDGEWKIVHRTVVHDWDEVRQVTERFPGEMMETFIPGRRDHEDVSYCK</sequence>